<comment type="caution">
    <text evidence="1">The sequence shown here is derived from an EMBL/GenBank/DDBJ whole genome shotgun (WGS) entry which is preliminary data.</text>
</comment>
<dbReference type="Proteomes" id="UP000824140">
    <property type="component" value="Unassembled WGS sequence"/>
</dbReference>
<proteinExistence type="predicted"/>
<accession>A0A9D1G0Q3</accession>
<sequence>MERKHSMAAEAQALLAEYRRGKAALDARVVDNDQWYRLRHWQRMRPSGNPGDPEPASAWLLNCLLNKHADAMDNFPEPVVLPREEGDRADATVLSAVLPVILEQNEFEQTYSDMWWQKLKSGAGILGVFWNPAKHGGQGDVDVRRVDILNLFWEPGVTDIQDSRNVFHVELHDNDELLARYPQLEGKLGQGADRPQVYVYDDAIDTSKKSAVVDWYYKRGGLLHYAKLVNGEVLYASQEDPACAQRGFYDHGKYPFVFDTLFSCEGTPTGFGYLDLCKEPQMYIDRLNQVILKNAVMASRPRWFVRQDGIVNEEEYADWDRDFVHYTGSGDPEEHIRPIQVKPVSDIFVNILNNKIEELKETSGNRDFSQGGTIGGVTAASAIAALQEAGSKLSRDMIKASYRAFTQVCYLIIELMRQFYDEPRSFRVIGERGAQAFVLYSNARLRPRAPSVEYGVPMGGRVPVFDIRIKPQKTNAFSKAAQNELAKEFYSLGFFNPANAAQALICLEMMDFEGKEMVVKRIAEQAAKGVSAWRG</sequence>
<protein>
    <submittedName>
        <fullName evidence="1">Uncharacterized protein</fullName>
    </submittedName>
</protein>
<dbReference type="AlphaFoldDB" id="A0A9D1G0Q3"/>
<gene>
    <name evidence="1" type="ORF">IAA84_08875</name>
</gene>
<name>A0A9D1G0Q3_9FIRM</name>
<dbReference type="Pfam" id="PF16510">
    <property type="entry name" value="P22_portal"/>
    <property type="match status" value="2"/>
</dbReference>
<reference evidence="1" key="2">
    <citation type="journal article" date="2021" name="PeerJ">
        <title>Extensive microbial diversity within the chicken gut microbiome revealed by metagenomics and culture.</title>
        <authorList>
            <person name="Gilroy R."/>
            <person name="Ravi A."/>
            <person name="Getino M."/>
            <person name="Pursley I."/>
            <person name="Horton D.L."/>
            <person name="Alikhan N.F."/>
            <person name="Baker D."/>
            <person name="Gharbi K."/>
            <person name="Hall N."/>
            <person name="Watson M."/>
            <person name="Adriaenssens E.M."/>
            <person name="Foster-Nyarko E."/>
            <person name="Jarju S."/>
            <person name="Secka A."/>
            <person name="Antonio M."/>
            <person name="Oren A."/>
            <person name="Chaudhuri R.R."/>
            <person name="La Ragione R."/>
            <person name="Hildebrand F."/>
            <person name="Pallen M.J."/>
        </authorList>
    </citation>
    <scope>NUCLEOTIDE SEQUENCE</scope>
    <source>
        <strain evidence="1">13766</strain>
    </source>
</reference>
<evidence type="ECO:0000313" key="1">
    <source>
        <dbReference type="EMBL" id="HIS93111.1"/>
    </source>
</evidence>
<reference evidence="1" key="1">
    <citation type="submission" date="2020-10" db="EMBL/GenBank/DDBJ databases">
        <authorList>
            <person name="Gilroy R."/>
        </authorList>
    </citation>
    <scope>NUCLEOTIDE SEQUENCE</scope>
    <source>
        <strain evidence="1">13766</strain>
    </source>
</reference>
<organism evidence="1 2">
    <name type="scientific">Candidatus Alectryocaccomicrobium excrementavium</name>
    <dbReference type="NCBI Taxonomy" id="2840668"/>
    <lineage>
        <taxon>Bacteria</taxon>
        <taxon>Bacillati</taxon>
        <taxon>Bacillota</taxon>
        <taxon>Clostridia</taxon>
        <taxon>Candidatus Alectryocaccomicrobium</taxon>
    </lineage>
</organism>
<dbReference type="EMBL" id="DVJN01000178">
    <property type="protein sequence ID" value="HIS93111.1"/>
    <property type="molecule type" value="Genomic_DNA"/>
</dbReference>
<dbReference type="InterPro" id="IPR032427">
    <property type="entry name" value="P22_portal"/>
</dbReference>
<evidence type="ECO:0000313" key="2">
    <source>
        <dbReference type="Proteomes" id="UP000824140"/>
    </source>
</evidence>